<organism evidence="1 2">
    <name type="scientific">Legionella spiritensis</name>
    <dbReference type="NCBI Taxonomy" id="452"/>
    <lineage>
        <taxon>Bacteria</taxon>
        <taxon>Pseudomonadati</taxon>
        <taxon>Pseudomonadota</taxon>
        <taxon>Gammaproteobacteria</taxon>
        <taxon>Legionellales</taxon>
        <taxon>Legionellaceae</taxon>
        <taxon>Legionella</taxon>
    </lineage>
</organism>
<dbReference type="EMBL" id="LNYX01000029">
    <property type="protein sequence ID" value="KTD62547.1"/>
    <property type="molecule type" value="Genomic_DNA"/>
</dbReference>
<keyword evidence="2" id="KW-1185">Reference proteome</keyword>
<sequence>MIDICIHTQPDDESCGPTSLQAIYHYYGLDIPLEEVIHSVERSHSGGTLAPMLGKHALQQGFEATIYINSLNIFDPTWFEHGEADSKLILQKLTAQMRYKRKADILQASKAYMEYVLHGGTIRFRTLSVQLLKDYFKKKIPILTGLSATYLYRSARERYTSSGEAFYDDIRGTPCGHFVVLCGYDNRKRLIVVADPHRENPLSHDNYYKVSIHRLINAIMLGVLTYDANLLIIQPKSIPCKQ</sequence>
<dbReference type="AlphaFoldDB" id="A0A0W0Z150"/>
<dbReference type="Proteomes" id="UP000054877">
    <property type="component" value="Unassembled WGS sequence"/>
</dbReference>
<protein>
    <submittedName>
        <fullName evidence="1">Peptidase C39 family protein</fullName>
    </submittedName>
</protein>
<proteinExistence type="predicted"/>
<evidence type="ECO:0000313" key="1">
    <source>
        <dbReference type="EMBL" id="KTD62547.1"/>
    </source>
</evidence>
<accession>A0A0W0Z150</accession>
<gene>
    <name evidence="1" type="ORF">Lspi_1759</name>
</gene>
<dbReference type="STRING" id="452.Lspi_1759"/>
<comment type="caution">
    <text evidence="1">The sequence shown here is derived from an EMBL/GenBank/DDBJ whole genome shotgun (WGS) entry which is preliminary data.</text>
</comment>
<dbReference type="Gene3D" id="3.90.70.10">
    <property type="entry name" value="Cysteine proteinases"/>
    <property type="match status" value="1"/>
</dbReference>
<dbReference type="PATRIC" id="fig|452.5.peg.1936"/>
<dbReference type="RefSeq" id="WP_058483682.1">
    <property type="nucleotide sequence ID" value="NZ_CAAAII010000006.1"/>
</dbReference>
<name>A0A0W0Z150_LEGSP</name>
<dbReference type="OrthoDB" id="9805906at2"/>
<evidence type="ECO:0000313" key="2">
    <source>
        <dbReference type="Proteomes" id="UP000054877"/>
    </source>
</evidence>
<reference evidence="1 2" key="1">
    <citation type="submission" date="2015-11" db="EMBL/GenBank/DDBJ databases">
        <title>Genomic analysis of 38 Legionella species identifies large and diverse effector repertoires.</title>
        <authorList>
            <person name="Burstein D."/>
            <person name="Amaro F."/>
            <person name="Zusman T."/>
            <person name="Lifshitz Z."/>
            <person name="Cohen O."/>
            <person name="Gilbert J.A."/>
            <person name="Pupko T."/>
            <person name="Shuman H.A."/>
            <person name="Segal G."/>
        </authorList>
    </citation>
    <scope>NUCLEOTIDE SEQUENCE [LARGE SCALE GENOMIC DNA]</scope>
    <source>
        <strain evidence="1 2">Mt.St.Helens-9</strain>
    </source>
</reference>